<dbReference type="GO" id="GO:0030682">
    <property type="term" value="P:symbiont-mediated perturbation of host defenses"/>
    <property type="evidence" value="ECO:0007669"/>
    <property type="project" value="InterPro"/>
</dbReference>
<dbReference type="Gene3D" id="2.40.128.20">
    <property type="match status" value="1"/>
</dbReference>
<organism evidence="2">
    <name type="scientific">Rhipicephalus zambeziensis</name>
    <dbReference type="NCBI Taxonomy" id="60191"/>
    <lineage>
        <taxon>Eukaryota</taxon>
        <taxon>Metazoa</taxon>
        <taxon>Ecdysozoa</taxon>
        <taxon>Arthropoda</taxon>
        <taxon>Chelicerata</taxon>
        <taxon>Arachnida</taxon>
        <taxon>Acari</taxon>
        <taxon>Parasitiformes</taxon>
        <taxon>Ixodida</taxon>
        <taxon>Ixodoidea</taxon>
        <taxon>Ixodidae</taxon>
        <taxon>Rhipicephalinae</taxon>
        <taxon>Rhipicephalus</taxon>
        <taxon>Rhipicephalus</taxon>
    </lineage>
</organism>
<dbReference type="GO" id="GO:0043176">
    <property type="term" value="F:amine binding"/>
    <property type="evidence" value="ECO:0007669"/>
    <property type="project" value="InterPro"/>
</dbReference>
<keyword evidence="1" id="KW-0732">Signal</keyword>
<dbReference type="Pfam" id="PF02098">
    <property type="entry name" value="His_binding"/>
    <property type="match status" value="1"/>
</dbReference>
<dbReference type="AlphaFoldDB" id="A0A224YNC5"/>
<dbReference type="InterPro" id="IPR012674">
    <property type="entry name" value="Calycin"/>
</dbReference>
<sequence length="229" mass="26074">MRTKPTERSWTYFVVVLLALIPWASAVTSVAIRNPFDHLMLDLSRYQDPWLVINSTRDVYLARATGIPKNVSCVLSHYWGYEAEKETVHRSLDFNFTGESSNVSLNMSINVKYYRMKTPINLTTLDVSFTMMLPAVLPGMIDGQPYNIANYSFLVLYADKHCLLLASILEEPGAPICSLWFPENGKRRPPACCQFLFYILCGKDTNVYQPSCSRKESKLTNGNMEGQYL</sequence>
<dbReference type="EMBL" id="GFPF01004216">
    <property type="protein sequence ID" value="MAA15362.1"/>
    <property type="molecule type" value="Transcribed_RNA"/>
</dbReference>
<evidence type="ECO:0000313" key="2">
    <source>
        <dbReference type="EMBL" id="MAA15362.1"/>
    </source>
</evidence>
<feature type="chain" id="PRO_5012804664" evidence="1">
    <location>
        <begin position="27"/>
        <end position="229"/>
    </location>
</feature>
<evidence type="ECO:0000256" key="1">
    <source>
        <dbReference type="SAM" id="SignalP"/>
    </source>
</evidence>
<dbReference type="SUPFAM" id="SSF50814">
    <property type="entry name" value="Lipocalins"/>
    <property type="match status" value="1"/>
</dbReference>
<accession>A0A224YNC5</accession>
<dbReference type="InterPro" id="IPR002970">
    <property type="entry name" value="Tick_his-bd"/>
</dbReference>
<protein>
    <submittedName>
        <fullName evidence="2">Lipocalin</fullName>
    </submittedName>
</protein>
<proteinExistence type="predicted"/>
<reference evidence="2" key="1">
    <citation type="journal article" date="2017" name="Parasit. Vectors">
        <title>Sialotranscriptomics of Rhipicephalus zambeziensis reveals intricate expression profiles of secretory proteins and suggests tight temporal transcriptional regulation during blood-feeding.</title>
        <authorList>
            <person name="de Castro M.H."/>
            <person name="de Klerk D."/>
            <person name="Pienaar R."/>
            <person name="Rees D.J.G."/>
            <person name="Mans B.J."/>
        </authorList>
    </citation>
    <scope>NUCLEOTIDE SEQUENCE</scope>
    <source>
        <tissue evidence="2">Salivary glands</tissue>
    </source>
</reference>
<name>A0A224YNC5_9ACAR</name>
<feature type="signal peptide" evidence="1">
    <location>
        <begin position="1"/>
        <end position="26"/>
    </location>
</feature>